<proteinExistence type="predicted"/>
<feature type="transmembrane region" description="Helical" evidence="2">
    <location>
        <begin position="6"/>
        <end position="25"/>
    </location>
</feature>
<protein>
    <recommendedName>
        <fullName evidence="5">Swarming motility protein SwrB</fullName>
    </recommendedName>
</protein>
<evidence type="ECO:0000256" key="1">
    <source>
        <dbReference type="SAM" id="MobiDB-lite"/>
    </source>
</evidence>
<accession>A0A1B3XM75</accession>
<reference evidence="3 4" key="1">
    <citation type="submission" date="2016-08" db="EMBL/GenBank/DDBJ databases">
        <title>Complete genome sequence of Bacillus muralis G25-68, a strain with toxicity to nematodes.</title>
        <authorList>
            <person name="Zheng Z."/>
        </authorList>
    </citation>
    <scope>NUCLEOTIDE SEQUENCE [LARGE SCALE GENOMIC DNA]</scope>
    <source>
        <strain evidence="3 4">G25-68</strain>
    </source>
</reference>
<sequence length="211" mass="23906">MLVFFMFLLFVLNICSIFAIIILYLRQNRLGKLEKDQKAIISEMEQLMSGYLMEMQEDSEALIKAFTEPAAMSEQPVPKERDGLSKEPAGEKEAKQEQAFSEEYNAEHWASTKRQALDAYKNMPANHEDKLLPLKVEDKVELSSAAHTTTTEGKQAVKGFPDFLKSSLQEPSLNEQVDALVAQGHSLEEIAKKLGKGQTEIELLLKFRKNR</sequence>
<keyword evidence="2" id="KW-0812">Transmembrane</keyword>
<feature type="compositionally biased region" description="Basic and acidic residues" evidence="1">
    <location>
        <begin position="77"/>
        <end position="93"/>
    </location>
</feature>
<dbReference type="RefSeq" id="WP_064461882.1">
    <property type="nucleotide sequence ID" value="NZ_CP017080.1"/>
</dbReference>
<organism evidence="3 4">
    <name type="scientific">Peribacillus muralis</name>
    <dbReference type="NCBI Taxonomy" id="264697"/>
    <lineage>
        <taxon>Bacteria</taxon>
        <taxon>Bacillati</taxon>
        <taxon>Bacillota</taxon>
        <taxon>Bacilli</taxon>
        <taxon>Bacillales</taxon>
        <taxon>Bacillaceae</taxon>
        <taxon>Peribacillus</taxon>
    </lineage>
</organism>
<keyword evidence="4" id="KW-1185">Reference proteome</keyword>
<dbReference type="Proteomes" id="UP000077926">
    <property type="component" value="Chromosome"/>
</dbReference>
<evidence type="ECO:0000313" key="4">
    <source>
        <dbReference type="Proteomes" id="UP000077926"/>
    </source>
</evidence>
<dbReference type="AlphaFoldDB" id="A0A1B3XM75"/>
<gene>
    <name evidence="3" type="ORF">ABE28_008090</name>
</gene>
<feature type="region of interest" description="Disordered" evidence="1">
    <location>
        <begin position="71"/>
        <end position="93"/>
    </location>
</feature>
<dbReference type="KEGG" id="bmur:ABE28_008090"/>
<dbReference type="STRING" id="264697.ABE28_008090"/>
<keyword evidence="2" id="KW-1133">Transmembrane helix</keyword>
<dbReference type="OrthoDB" id="1708317at2"/>
<evidence type="ECO:0000313" key="3">
    <source>
        <dbReference type="EMBL" id="AOH54312.1"/>
    </source>
</evidence>
<keyword evidence="2" id="KW-0472">Membrane</keyword>
<name>A0A1B3XM75_9BACI</name>
<evidence type="ECO:0008006" key="5">
    <source>
        <dbReference type="Google" id="ProtNLM"/>
    </source>
</evidence>
<evidence type="ECO:0000256" key="2">
    <source>
        <dbReference type="SAM" id="Phobius"/>
    </source>
</evidence>
<dbReference type="EMBL" id="CP017080">
    <property type="protein sequence ID" value="AOH54312.1"/>
    <property type="molecule type" value="Genomic_DNA"/>
</dbReference>